<dbReference type="AlphaFoldDB" id="A0A0P0Y2W1"/>
<dbReference type="Gramene" id="Os11t0531800-01">
    <property type="protein sequence ID" value="Os11t0531800-01"/>
    <property type="gene ID" value="Os11g0531800"/>
</dbReference>
<evidence type="ECO:0000313" key="3">
    <source>
        <dbReference type="Proteomes" id="UP000000763"/>
    </source>
</evidence>
<evidence type="ECO:0000256" key="1">
    <source>
        <dbReference type="SAM" id="MobiDB-lite"/>
    </source>
</evidence>
<sequence>MTAGLQPFLQVRESLNHHHSTSETLPPGSSGSLPLRDHQHHEQQQQQIRSINQHNATAPSATGGITMYRPADESSSGDGEARRSSPAANRSCSLSLSSASRIQSYLQRPYASSTGT</sequence>
<feature type="region of interest" description="Disordered" evidence="1">
    <location>
        <begin position="1"/>
        <end position="98"/>
    </location>
</feature>
<dbReference type="KEGG" id="dosa:Os11g0531800"/>
<name>A0A0P0Y2W1_ORYSJ</name>
<dbReference type="Proteomes" id="UP000000763">
    <property type="component" value="Chromosome 11"/>
</dbReference>
<gene>
    <name evidence="2" type="ordered locus">Os11g0531800</name>
</gene>
<reference evidence="2 3" key="1">
    <citation type="journal article" date="2005" name="Nature">
        <title>The map-based sequence of the rice genome.</title>
        <authorList>
            <consortium name="International rice genome sequencing project (IRGSP)"/>
            <person name="Matsumoto T."/>
            <person name="Wu J."/>
            <person name="Kanamori H."/>
            <person name="Katayose Y."/>
            <person name="Fujisawa M."/>
            <person name="Namiki N."/>
            <person name="Mizuno H."/>
            <person name="Yamamoto K."/>
            <person name="Antonio B.A."/>
            <person name="Baba T."/>
            <person name="Sakata K."/>
            <person name="Nagamura Y."/>
            <person name="Aoki H."/>
            <person name="Arikawa K."/>
            <person name="Arita K."/>
            <person name="Bito T."/>
            <person name="Chiden Y."/>
            <person name="Fujitsuka N."/>
            <person name="Fukunaka R."/>
            <person name="Hamada M."/>
            <person name="Harada C."/>
            <person name="Hayashi A."/>
            <person name="Hijishita S."/>
            <person name="Honda M."/>
            <person name="Hosokawa S."/>
            <person name="Ichikawa Y."/>
            <person name="Idonuma A."/>
            <person name="Iijima M."/>
            <person name="Ikeda M."/>
            <person name="Ikeno M."/>
            <person name="Ito K."/>
            <person name="Ito S."/>
            <person name="Ito T."/>
            <person name="Ito Y."/>
            <person name="Ito Y."/>
            <person name="Iwabuchi A."/>
            <person name="Kamiya K."/>
            <person name="Karasawa W."/>
            <person name="Kurita K."/>
            <person name="Katagiri S."/>
            <person name="Kikuta A."/>
            <person name="Kobayashi H."/>
            <person name="Kobayashi N."/>
            <person name="Machita K."/>
            <person name="Maehara T."/>
            <person name="Masukawa M."/>
            <person name="Mizubayashi T."/>
            <person name="Mukai Y."/>
            <person name="Nagasaki H."/>
            <person name="Nagata Y."/>
            <person name="Naito S."/>
            <person name="Nakashima M."/>
            <person name="Nakama Y."/>
            <person name="Nakamichi Y."/>
            <person name="Nakamura M."/>
            <person name="Meguro A."/>
            <person name="Negishi M."/>
            <person name="Ohta I."/>
            <person name="Ohta T."/>
            <person name="Okamoto M."/>
            <person name="Ono N."/>
            <person name="Saji S."/>
            <person name="Sakaguchi M."/>
            <person name="Sakai K."/>
            <person name="Shibata M."/>
            <person name="Shimokawa T."/>
            <person name="Song J."/>
            <person name="Takazaki Y."/>
            <person name="Terasawa K."/>
            <person name="Tsugane M."/>
            <person name="Tsuji K."/>
            <person name="Ueda S."/>
            <person name="Waki K."/>
            <person name="Yamagata H."/>
            <person name="Yamamoto M."/>
            <person name="Yamamoto S."/>
            <person name="Yamane H."/>
            <person name="Yoshiki S."/>
            <person name="Yoshihara R."/>
            <person name="Yukawa K."/>
            <person name="Zhong H."/>
            <person name="Yano M."/>
            <person name="Yuan Q."/>
            <person name="Ouyang S."/>
            <person name="Liu J."/>
            <person name="Jones K.M."/>
            <person name="Gansberger K."/>
            <person name="Moffat K."/>
            <person name="Hill J."/>
            <person name="Bera J."/>
            <person name="Fadrosh D."/>
            <person name="Jin S."/>
            <person name="Johri S."/>
            <person name="Kim M."/>
            <person name="Overton L."/>
            <person name="Reardon M."/>
            <person name="Tsitrin T."/>
            <person name="Vuong H."/>
            <person name="Weaver B."/>
            <person name="Ciecko A."/>
            <person name="Tallon L."/>
            <person name="Jackson J."/>
            <person name="Pai G."/>
            <person name="Aken S.V."/>
            <person name="Utterback T."/>
            <person name="Reidmuller S."/>
            <person name="Feldblyum T."/>
            <person name="Hsiao J."/>
            <person name="Zismann V."/>
            <person name="Iobst S."/>
            <person name="de Vazeille A.R."/>
            <person name="Buell C.R."/>
            <person name="Ying K."/>
            <person name="Li Y."/>
            <person name="Lu T."/>
            <person name="Huang Y."/>
            <person name="Zhao Q."/>
            <person name="Feng Q."/>
            <person name="Zhang L."/>
            <person name="Zhu J."/>
            <person name="Weng Q."/>
            <person name="Mu J."/>
            <person name="Lu Y."/>
            <person name="Fan D."/>
            <person name="Liu Y."/>
            <person name="Guan J."/>
            <person name="Zhang Y."/>
            <person name="Yu S."/>
            <person name="Liu X."/>
            <person name="Zhang Y."/>
            <person name="Hong G."/>
            <person name="Han B."/>
            <person name="Choisne N."/>
            <person name="Demange N."/>
            <person name="Orjeda G."/>
            <person name="Samain S."/>
            <person name="Cattolico L."/>
            <person name="Pelletier E."/>
            <person name="Couloux A."/>
            <person name="Segurens B."/>
            <person name="Wincker P."/>
            <person name="D'Hont A."/>
            <person name="Scarpelli C."/>
            <person name="Weissenbach J."/>
            <person name="Salanoubat M."/>
            <person name="Quetier F."/>
            <person name="Yu Y."/>
            <person name="Kim H.R."/>
            <person name="Rambo T."/>
            <person name="Currie J."/>
            <person name="Collura K."/>
            <person name="Luo M."/>
            <person name="Yang T."/>
            <person name="Ammiraju J.S.S."/>
            <person name="Engler F."/>
            <person name="Soderlund C."/>
            <person name="Wing R.A."/>
            <person name="Palmer L.E."/>
            <person name="de la Bastide M."/>
            <person name="Spiegel L."/>
            <person name="Nascimento L."/>
            <person name="Zutavern T."/>
            <person name="O'Shaughnessy A."/>
            <person name="Dike S."/>
            <person name="Dedhia N."/>
            <person name="Preston R."/>
            <person name="Balija V."/>
            <person name="McCombie W.R."/>
            <person name="Chow T."/>
            <person name="Chen H."/>
            <person name="Chung M."/>
            <person name="Chen C."/>
            <person name="Shaw J."/>
            <person name="Wu H."/>
            <person name="Hsiao K."/>
            <person name="Chao Y."/>
            <person name="Chu M."/>
            <person name="Cheng C."/>
            <person name="Hour A."/>
            <person name="Lee P."/>
            <person name="Lin S."/>
            <person name="Lin Y."/>
            <person name="Liou J."/>
            <person name="Liu S."/>
            <person name="Hsing Y."/>
            <person name="Raghuvanshi S."/>
            <person name="Mohanty A."/>
            <person name="Bharti A.K."/>
            <person name="Gaur A."/>
            <person name="Gupta V."/>
            <person name="Kumar D."/>
            <person name="Ravi V."/>
            <person name="Vij S."/>
            <person name="Kapur A."/>
            <person name="Khurana P."/>
            <person name="Khurana P."/>
            <person name="Khurana J.P."/>
            <person name="Tyagi A.K."/>
            <person name="Gaikwad K."/>
            <person name="Singh A."/>
            <person name="Dalal V."/>
            <person name="Srivastava S."/>
            <person name="Dixit A."/>
            <person name="Pal A.K."/>
            <person name="Ghazi I.A."/>
            <person name="Yadav M."/>
            <person name="Pandit A."/>
            <person name="Bhargava A."/>
            <person name="Sureshbabu K."/>
            <person name="Batra K."/>
            <person name="Sharma T.R."/>
            <person name="Mohapatra T."/>
            <person name="Singh N.K."/>
            <person name="Messing J."/>
            <person name="Nelson A.B."/>
            <person name="Fuks G."/>
            <person name="Kavchok S."/>
            <person name="Keizer G."/>
            <person name="Linton E."/>
            <person name="Llaca V."/>
            <person name="Song R."/>
            <person name="Tanyolac B."/>
            <person name="Young S."/>
            <person name="Ho-Il K."/>
            <person name="Hahn J.H."/>
            <person name="Sangsakoo G."/>
            <person name="Vanavichit A."/>
            <person name="de Mattos Luiz.A.T."/>
            <person name="Zimmer P.D."/>
            <person name="Malone G."/>
            <person name="Dellagostin O."/>
            <person name="de Oliveira A.C."/>
            <person name="Bevan M."/>
            <person name="Bancroft I."/>
            <person name="Minx P."/>
            <person name="Cordum H."/>
            <person name="Wilson R."/>
            <person name="Cheng Z."/>
            <person name="Jin W."/>
            <person name="Jiang J."/>
            <person name="Leong S.A."/>
            <person name="Iwama H."/>
            <person name="Gojobori T."/>
            <person name="Itoh T."/>
            <person name="Niimura Y."/>
            <person name="Fujii Y."/>
            <person name="Habara T."/>
            <person name="Sakai H."/>
            <person name="Sato Y."/>
            <person name="Wilson G."/>
            <person name="Kumar K."/>
            <person name="McCouch S."/>
            <person name="Juretic N."/>
            <person name="Hoen D."/>
            <person name="Wright S."/>
            <person name="Bruskiewich R."/>
            <person name="Bureau T."/>
            <person name="Miyao A."/>
            <person name="Hirochika H."/>
            <person name="Nishikawa T."/>
            <person name="Kadowaki K."/>
            <person name="Sugiura M."/>
            <person name="Burr B."/>
            <person name="Sasaki T."/>
        </authorList>
    </citation>
    <scope>NUCLEOTIDE SEQUENCE [LARGE SCALE GENOMIC DNA]</scope>
    <source>
        <strain evidence="3">cv. Nipponbare</strain>
    </source>
</reference>
<feature type="compositionally biased region" description="Polar residues" evidence="1">
    <location>
        <begin position="48"/>
        <end position="60"/>
    </location>
</feature>
<proteinExistence type="predicted"/>
<organism evidence="2 3">
    <name type="scientific">Oryza sativa subsp. japonica</name>
    <name type="common">Rice</name>
    <dbReference type="NCBI Taxonomy" id="39947"/>
    <lineage>
        <taxon>Eukaryota</taxon>
        <taxon>Viridiplantae</taxon>
        <taxon>Streptophyta</taxon>
        <taxon>Embryophyta</taxon>
        <taxon>Tracheophyta</taxon>
        <taxon>Spermatophyta</taxon>
        <taxon>Magnoliopsida</taxon>
        <taxon>Liliopsida</taxon>
        <taxon>Poales</taxon>
        <taxon>Poaceae</taxon>
        <taxon>BOP clade</taxon>
        <taxon>Oryzoideae</taxon>
        <taxon>Oryzeae</taxon>
        <taxon>Oryzinae</taxon>
        <taxon>Oryza</taxon>
        <taxon>Oryza sativa</taxon>
    </lineage>
</organism>
<accession>A0A0P0Y2W1</accession>
<dbReference type="EMBL" id="AP008217">
    <property type="protein sequence ID" value="BAF28375.1"/>
    <property type="molecule type" value="Genomic_DNA"/>
</dbReference>
<reference evidence="3" key="2">
    <citation type="journal article" date="2008" name="Nucleic Acids Res.">
        <title>The rice annotation project database (RAP-DB): 2008 update.</title>
        <authorList>
            <consortium name="The rice annotation project (RAP)"/>
        </authorList>
    </citation>
    <scope>GENOME REANNOTATION</scope>
    <source>
        <strain evidence="3">cv. Nipponbare</strain>
    </source>
</reference>
<protein>
    <submittedName>
        <fullName evidence="2">Os11g0531800 protein</fullName>
    </submittedName>
</protein>
<evidence type="ECO:0000313" key="2">
    <source>
        <dbReference type="EMBL" id="BAF28375.1"/>
    </source>
</evidence>
<dbReference type="SMR" id="A0A0P0Y2W1"/>
<feature type="compositionally biased region" description="Polar residues" evidence="1">
    <location>
        <begin position="22"/>
        <end position="32"/>
    </location>
</feature>